<dbReference type="PANTHER" id="PTHR12289:SF44">
    <property type="entry name" value="OUTER MEMBRANE PROTEIN (SAM35), PUTATIVE (AFU_ORTHOLOGUE AFUA_1G13180)-RELATED"/>
    <property type="match status" value="1"/>
</dbReference>
<comment type="caution">
    <text evidence="4">The sequence shown here is derived from an EMBL/GenBank/DDBJ whole genome shotgun (WGS) entry which is preliminary data.</text>
</comment>
<name>A0AA38VZR5_9PEZI</name>
<evidence type="ECO:0000256" key="1">
    <source>
        <dbReference type="SAM" id="MobiDB-lite"/>
    </source>
</evidence>
<dbReference type="Pfam" id="PF17172">
    <property type="entry name" value="GST_N_4"/>
    <property type="match status" value="1"/>
</dbReference>
<keyword evidence="5" id="KW-1185">Reference proteome</keyword>
<dbReference type="GO" id="GO:0007005">
    <property type="term" value="P:mitochondrion organization"/>
    <property type="evidence" value="ECO:0007669"/>
    <property type="project" value="TreeGrafter"/>
</dbReference>
<evidence type="ECO:0000259" key="2">
    <source>
        <dbReference type="Pfam" id="PF17171"/>
    </source>
</evidence>
<dbReference type="GO" id="GO:0001401">
    <property type="term" value="C:SAM complex"/>
    <property type="evidence" value="ECO:0007669"/>
    <property type="project" value="TreeGrafter"/>
</dbReference>
<feature type="domain" description="Metaxin glutathione S-transferase" evidence="2">
    <location>
        <begin position="233"/>
        <end position="307"/>
    </location>
</feature>
<proteinExistence type="predicted"/>
<dbReference type="InterPro" id="IPR036282">
    <property type="entry name" value="Glutathione-S-Trfase_C_sf"/>
</dbReference>
<dbReference type="Proteomes" id="UP001174694">
    <property type="component" value="Unassembled WGS sequence"/>
</dbReference>
<dbReference type="InterPro" id="IPR033468">
    <property type="entry name" value="Metaxin_GST"/>
</dbReference>
<reference evidence="4" key="1">
    <citation type="submission" date="2022-07" db="EMBL/GenBank/DDBJ databases">
        <title>Fungi with potential for degradation of polypropylene.</title>
        <authorList>
            <person name="Gostincar C."/>
        </authorList>
    </citation>
    <scope>NUCLEOTIDE SEQUENCE</scope>
    <source>
        <strain evidence="4">EXF-13308</strain>
    </source>
</reference>
<dbReference type="InterPro" id="IPR012336">
    <property type="entry name" value="Thioredoxin-like_fold"/>
</dbReference>
<dbReference type="InterPro" id="IPR050931">
    <property type="entry name" value="Mito_Protein_Transport_Metaxin"/>
</dbReference>
<feature type="domain" description="Thioredoxin-like fold" evidence="3">
    <location>
        <begin position="68"/>
        <end position="171"/>
    </location>
</feature>
<dbReference type="AlphaFoldDB" id="A0AA38VZR5"/>
<dbReference type="EMBL" id="JANBVO010000002">
    <property type="protein sequence ID" value="KAJ9156490.1"/>
    <property type="molecule type" value="Genomic_DNA"/>
</dbReference>
<sequence>MTESRPSRWFSTRIPPPIQRLFDKFPLVTYPPNDLPEGSPVGVPGSLPTLHVFILEEDALKGRPSFNPSCLKWQTFLRIAGVRVRLLPSNNHASPSGALPFLQPASTSPDPASPAPASAPVPSTKLYDYALAHGSSPPGPEPASRRLEAYQALLDHPVRRAWLHALYLDPSHADLLARLYARPASRSRPVQAALLHQLRRAAAAEIAKADVAPSGSGGAAVAVAEEQLYARAGEALAALEALLGDGGAEWFFGSAAPTLFDAAVFAYTHLLLGGAGVEWGQDGSGGGSRLRAMVRDLPGLVAHRERIWARYWTDLG</sequence>
<evidence type="ECO:0000313" key="4">
    <source>
        <dbReference type="EMBL" id="KAJ9156490.1"/>
    </source>
</evidence>
<dbReference type="SUPFAM" id="SSF47616">
    <property type="entry name" value="GST C-terminal domain-like"/>
    <property type="match status" value="1"/>
</dbReference>
<accession>A0AA38VZR5</accession>
<gene>
    <name evidence="4" type="ORF">NKR23_g1341</name>
</gene>
<feature type="region of interest" description="Disordered" evidence="1">
    <location>
        <begin position="98"/>
        <end position="120"/>
    </location>
</feature>
<dbReference type="Pfam" id="PF17171">
    <property type="entry name" value="GST_C_6"/>
    <property type="match status" value="1"/>
</dbReference>
<protein>
    <recommendedName>
        <fullName evidence="6">Mitochondrial outer membrane protein</fullName>
    </recommendedName>
</protein>
<organism evidence="4 5">
    <name type="scientific">Pleurostoma richardsiae</name>
    <dbReference type="NCBI Taxonomy" id="41990"/>
    <lineage>
        <taxon>Eukaryota</taxon>
        <taxon>Fungi</taxon>
        <taxon>Dikarya</taxon>
        <taxon>Ascomycota</taxon>
        <taxon>Pezizomycotina</taxon>
        <taxon>Sordariomycetes</taxon>
        <taxon>Sordariomycetidae</taxon>
        <taxon>Calosphaeriales</taxon>
        <taxon>Pleurostomataceae</taxon>
        <taxon>Pleurostoma</taxon>
    </lineage>
</organism>
<dbReference type="PANTHER" id="PTHR12289">
    <property type="entry name" value="METAXIN RELATED"/>
    <property type="match status" value="1"/>
</dbReference>
<evidence type="ECO:0000313" key="5">
    <source>
        <dbReference type="Proteomes" id="UP001174694"/>
    </source>
</evidence>
<evidence type="ECO:0000259" key="3">
    <source>
        <dbReference type="Pfam" id="PF17172"/>
    </source>
</evidence>
<evidence type="ECO:0008006" key="6">
    <source>
        <dbReference type="Google" id="ProtNLM"/>
    </source>
</evidence>